<dbReference type="EMBL" id="KV407464">
    <property type="protein sequence ID" value="KZF19935.1"/>
    <property type="molecule type" value="Genomic_DNA"/>
</dbReference>
<feature type="signal peptide" evidence="3">
    <location>
        <begin position="1"/>
        <end position="17"/>
    </location>
</feature>
<feature type="transmembrane region" description="Helical" evidence="2">
    <location>
        <begin position="215"/>
        <end position="235"/>
    </location>
</feature>
<dbReference type="InParanoid" id="A0A165A4I3"/>
<reference evidence="4 5" key="1">
    <citation type="journal article" date="2016" name="Fungal Biol.">
        <title>The genome of Xylona heveae provides a window into fungal endophytism.</title>
        <authorList>
            <person name="Gazis R."/>
            <person name="Kuo A."/>
            <person name="Riley R."/>
            <person name="LaButti K."/>
            <person name="Lipzen A."/>
            <person name="Lin J."/>
            <person name="Amirebrahimi M."/>
            <person name="Hesse C.N."/>
            <person name="Spatafora J.W."/>
            <person name="Henrissat B."/>
            <person name="Hainaut M."/>
            <person name="Grigoriev I.V."/>
            <person name="Hibbett D.S."/>
        </authorList>
    </citation>
    <scope>NUCLEOTIDE SEQUENCE [LARGE SCALE GENOMIC DNA]</scope>
    <source>
        <strain evidence="4 5">TC161</strain>
    </source>
</reference>
<protein>
    <submittedName>
        <fullName evidence="4">Uncharacterized protein</fullName>
    </submittedName>
</protein>
<dbReference type="AlphaFoldDB" id="A0A165A4I3"/>
<dbReference type="STRING" id="1328760.A0A165A4I3"/>
<gene>
    <name evidence="4" type="ORF">L228DRAFT_285330</name>
</gene>
<keyword evidence="2" id="KW-1133">Transmembrane helix</keyword>
<evidence type="ECO:0000256" key="2">
    <source>
        <dbReference type="SAM" id="Phobius"/>
    </source>
</evidence>
<keyword evidence="2" id="KW-0472">Membrane</keyword>
<keyword evidence="3" id="KW-0732">Signal</keyword>
<feature type="chain" id="PRO_5007855153" evidence="3">
    <location>
        <begin position="18"/>
        <end position="267"/>
    </location>
</feature>
<dbReference type="GeneID" id="28901465"/>
<accession>A0A165A4I3</accession>
<dbReference type="OrthoDB" id="1733656at2759"/>
<dbReference type="Proteomes" id="UP000076632">
    <property type="component" value="Unassembled WGS sequence"/>
</dbReference>
<keyword evidence="5" id="KW-1185">Reference proteome</keyword>
<sequence length="267" mass="28914">MRFSASFLLALPAIAAAEQIPLGDTVKSWFNKIQPQVPEPVASPVQAASAKAADLAVTPLTLDNWQSALTPSVSAESSDPEEWLILITGGNKTCHGFCDVIEKSWNKSVPLLAATQSPPHLASLNCETERVLCKALGAYPTSLWHVSLPVPAPDQSKPETPIHIVWLNRTHTEPSDFVKIHNEKVWETHSEKYEGVFHPFDGFVAQQGLTIPVGYVRFAFSLIPQWAFMLGISLFTRNFMGRRMQPQGARPGAAAGAPAAGAAPRAS</sequence>
<evidence type="ECO:0000256" key="3">
    <source>
        <dbReference type="SAM" id="SignalP"/>
    </source>
</evidence>
<feature type="region of interest" description="Disordered" evidence="1">
    <location>
        <begin position="245"/>
        <end position="267"/>
    </location>
</feature>
<name>A0A165A4I3_XYLHT</name>
<dbReference type="OMA" id="TPEEWWV"/>
<proteinExistence type="predicted"/>
<keyword evidence="2" id="KW-0812">Transmembrane</keyword>
<evidence type="ECO:0000256" key="1">
    <source>
        <dbReference type="SAM" id="MobiDB-lite"/>
    </source>
</evidence>
<evidence type="ECO:0000313" key="5">
    <source>
        <dbReference type="Proteomes" id="UP000076632"/>
    </source>
</evidence>
<evidence type="ECO:0000313" key="4">
    <source>
        <dbReference type="EMBL" id="KZF19935.1"/>
    </source>
</evidence>
<dbReference type="RefSeq" id="XP_018185490.1">
    <property type="nucleotide sequence ID" value="XM_018336328.1"/>
</dbReference>
<organism evidence="4 5">
    <name type="scientific">Xylona heveae (strain CBS 132557 / TC161)</name>
    <dbReference type="NCBI Taxonomy" id="1328760"/>
    <lineage>
        <taxon>Eukaryota</taxon>
        <taxon>Fungi</taxon>
        <taxon>Dikarya</taxon>
        <taxon>Ascomycota</taxon>
        <taxon>Pezizomycotina</taxon>
        <taxon>Xylonomycetes</taxon>
        <taxon>Xylonales</taxon>
        <taxon>Xylonaceae</taxon>
        <taxon>Xylona</taxon>
    </lineage>
</organism>